<dbReference type="InterPro" id="IPR036291">
    <property type="entry name" value="NAD(P)-bd_dom_sf"/>
</dbReference>
<feature type="transmembrane region" description="Helical" evidence="25">
    <location>
        <begin position="1149"/>
        <end position="1168"/>
    </location>
</feature>
<dbReference type="PROSITE" id="PS00837">
    <property type="entry name" value="ALADH_PNT_2"/>
    <property type="match status" value="1"/>
</dbReference>
<keyword evidence="7" id="KW-0997">Cell inner membrane</keyword>
<evidence type="ECO:0000256" key="22">
    <source>
        <dbReference type="ARBA" id="ARBA00074145"/>
    </source>
</evidence>
<reference evidence="28 29" key="1">
    <citation type="submission" date="2019-11" db="EMBL/GenBank/DDBJ databases">
        <title>Venturia inaequalis Genome Resource.</title>
        <authorList>
            <person name="Lichtner F.J."/>
        </authorList>
    </citation>
    <scope>NUCLEOTIDE SEQUENCE [LARGE SCALE GENOMIC DNA]</scope>
    <source>
        <strain evidence="28">Bline_iso_100314</strain>
    </source>
</reference>
<accession>A0A8H3Z240</accession>
<evidence type="ECO:0000256" key="14">
    <source>
        <dbReference type="ARBA" id="ARBA00022989"/>
    </source>
</evidence>
<feature type="transmembrane region" description="Helical" evidence="25">
    <location>
        <begin position="1021"/>
        <end position="1040"/>
    </location>
</feature>
<dbReference type="InterPro" id="IPR026255">
    <property type="entry name" value="NADP_transhyd_a"/>
</dbReference>
<sequence length="1458" mass="154645">MAPDQAASLRAQHWREFMEEVLGIPSDTPLADVLPSVIMKAAKPHYASILTEAAMKARSMATANQSTQLQAPQLTAPQFPAASFGQSLQGNNPRAFQSYNRNLQKYPAPKPGATPELIRAQLDMAIFNLNLPSQLLDHVRFTGYEGNTCSGNFRMDFSDWTFGAMGSPGPLPPNATNMLEALFKNVLELDAQGVMITSYTVPFMVRVTFRSEYRGRLFNSALKVKNTSSQSHSRESNSLVLRRSASPRNARNEPRQISSSNSGAPVSDQYPPRTSFQGSSSALIDTYRPNGLPPTSIDSYRPSPISSRADSGIQRLSSSHKADSRQNLDKHPAEALREHGRTRNGREMGRLSPVRDIEVRAPRASTVGFKRERGNSPAEDDTPFPLRPQVKRPRATDFMDVLETSKANPLKVFRKPFTSSLIRQREALVELPIETGVPYANLSVGVPKEIFPGEKRVAITPANVVLLLKKGFGRVLVERNAGLQAQFTDEAYERAGATLVDQATAIWSGSDIILKVRAPSMSEKSNEVSKIKEGAVVISFMQPSQNEELVDAIASRHATSFAMDMIPRISRAQVFDALSSMANIAGYKGVLEASNHFGRFLVGQSTAAGKIPPCKVLVIGAGVAGLSAITTAKRMGAIVRGFDTRSAAREQVQSLGAEFLEVEIQEDGSGAGGYGKEMSKEFIEAEMKLFMEQCREVDIVVTTAMIPGRPAPKLITRAMVEAMKPGSVIVDLAAEAGGNCDATVPGKIATEHGVTIIGYTDLASRLPTQSSTLYSNNIIKFLLSISTGDKTFGINLEDEVVRGSIVTNGGKILPPAPRPAPPPPAVKASAIKVEEVKAITPWQKTVRDVTTVTGGMGGLLALGKLTSPLFMTNVFTTGLAALIGYRVVWGVAPALHSPLMSVTNAISGIVGVGGFFIMGGGYLPETIPQAFGALSVLLAFVNISGGFIISKRMLDMFRRPTDPKEYSWLYAFPAVLAAGGFVYAATSGDMNGMVQAGYLASSVLCILSLSGLAAQATARRGNLLGIIGVGTGILASLAAAGFSPEMLAQLGGLAILGSLVGARIGVRISPTELPQTVAALHSVVGLAAVLTSIGMVMAHIDTDISMLHMVTGYLGVLIGGVTFTGSIVAYMKLAGRMSSKPLKLRGRHAINGSMLAANVGTMGAFLTLAPGSPMIAAAALSANAALSFLKGYTTTAAIGGADMPVVITVLNAYSGFALLAEGLMLSNPLLTTVGSLIGVSGSILSYIMCVAMNRSLTNVLFGGIAQAEPTGPAVEGTVIPTTVEDTVEALSNAETVIIVVGYGMAVAKAQYPIAEITQMLRAKGINVRFAIHPVAGRMPGQCNVLLAEASVPYDIVLEMDEINDDFNDTDLTLVIGANDTVNPIALEPGSPIAGMPVLHAWKSKQVIVMKRGMSSGYADVPNPMFFMPGTKMLFGDAKTTCDAIKKSLDDKQKAAMLV</sequence>
<dbReference type="Pfam" id="PF05222">
    <property type="entry name" value="AlaDh_PNT_N"/>
    <property type="match status" value="1"/>
</dbReference>
<dbReference type="EMBL" id="WNWQ01000139">
    <property type="protein sequence ID" value="KAE9977096.1"/>
    <property type="molecule type" value="Genomic_DNA"/>
</dbReference>
<dbReference type="Gene3D" id="3.40.50.1220">
    <property type="entry name" value="TPP-binding domain"/>
    <property type="match status" value="1"/>
</dbReference>
<dbReference type="InterPro" id="IPR029035">
    <property type="entry name" value="DHS-like_NAD/FAD-binding_dom"/>
</dbReference>
<organism evidence="28 29">
    <name type="scientific">Venturia inaequalis</name>
    <name type="common">Apple scab fungus</name>
    <dbReference type="NCBI Taxonomy" id="5025"/>
    <lineage>
        <taxon>Eukaryota</taxon>
        <taxon>Fungi</taxon>
        <taxon>Dikarya</taxon>
        <taxon>Ascomycota</taxon>
        <taxon>Pezizomycotina</taxon>
        <taxon>Dothideomycetes</taxon>
        <taxon>Pleosporomycetidae</taxon>
        <taxon>Venturiales</taxon>
        <taxon>Venturiaceae</taxon>
        <taxon>Venturia</taxon>
    </lineage>
</organism>
<comment type="subunit">
    <text evidence="4">Homodimer.</text>
</comment>
<keyword evidence="12" id="KW-0809">Transit peptide</keyword>
<dbReference type="SUPFAM" id="SSF52283">
    <property type="entry name" value="Formate/glycerate dehydrogenase catalytic domain-like"/>
    <property type="match status" value="1"/>
</dbReference>
<dbReference type="InterPro" id="IPR034300">
    <property type="entry name" value="PNTB-like"/>
</dbReference>
<feature type="region of interest" description="Disordered" evidence="24">
    <location>
        <begin position="224"/>
        <end position="361"/>
    </location>
</feature>
<dbReference type="InterPro" id="IPR008142">
    <property type="entry name" value="AlaDH/PNT_CS1"/>
</dbReference>
<dbReference type="FunFam" id="3.40.50.1220:FF:000002">
    <property type="entry name" value="NAD(P) transhydrogenase subunit beta"/>
    <property type="match status" value="1"/>
</dbReference>
<dbReference type="SUPFAM" id="SSF52467">
    <property type="entry name" value="DHS-like NAD/FAD-binding domain"/>
    <property type="match status" value="1"/>
</dbReference>
<dbReference type="Proteomes" id="UP000433883">
    <property type="component" value="Unassembled WGS sequence"/>
</dbReference>
<dbReference type="InterPro" id="IPR024605">
    <property type="entry name" value="NADP_transhyd_a_C"/>
</dbReference>
<keyword evidence="13" id="KW-1278">Translocase</keyword>
<keyword evidence="6" id="KW-1003">Cell membrane</keyword>
<dbReference type="CDD" id="cd05304">
    <property type="entry name" value="Rubrum_tdh"/>
    <property type="match status" value="1"/>
</dbReference>
<feature type="compositionally biased region" description="Polar residues" evidence="24">
    <location>
        <begin position="272"/>
        <end position="283"/>
    </location>
</feature>
<evidence type="ECO:0000256" key="4">
    <source>
        <dbReference type="ARBA" id="ARBA00011738"/>
    </source>
</evidence>
<feature type="region of interest" description="Disordered" evidence="24">
    <location>
        <begin position="370"/>
        <end position="389"/>
    </location>
</feature>
<dbReference type="GO" id="GO:0005886">
    <property type="term" value="C:plasma membrane"/>
    <property type="evidence" value="ECO:0007669"/>
    <property type="project" value="UniProtKB-SubCell"/>
</dbReference>
<feature type="transmembrane region" description="Helical" evidence="25">
    <location>
        <begin position="869"/>
        <end position="889"/>
    </location>
</feature>
<feature type="transmembrane region" description="Helical" evidence="25">
    <location>
        <begin position="1046"/>
        <end position="1066"/>
    </location>
</feature>
<feature type="transmembrane region" description="Helical" evidence="25">
    <location>
        <begin position="1106"/>
        <end position="1128"/>
    </location>
</feature>
<feature type="compositionally biased region" description="Basic and acidic residues" evidence="24">
    <location>
        <begin position="320"/>
        <end position="361"/>
    </location>
</feature>
<keyword evidence="17" id="KW-0496">Mitochondrion</keyword>
<keyword evidence="15" id="KW-0007">Acetylation</keyword>
<dbReference type="Pfam" id="PF12769">
    <property type="entry name" value="PNTB_4TM"/>
    <property type="match status" value="1"/>
</dbReference>
<feature type="compositionally biased region" description="Polar residues" evidence="24">
    <location>
        <begin position="225"/>
        <end position="239"/>
    </location>
</feature>
<name>A0A8H3Z240_VENIN</name>
<feature type="transmembrane region" description="Helical" evidence="25">
    <location>
        <begin position="1078"/>
        <end position="1100"/>
    </location>
</feature>
<proteinExistence type="inferred from homology"/>
<evidence type="ECO:0000256" key="11">
    <source>
        <dbReference type="ARBA" id="ARBA00022857"/>
    </source>
</evidence>
<dbReference type="GO" id="GO:0008750">
    <property type="term" value="F:proton-translocating NAD(P)+ transhydrogenase activity"/>
    <property type="evidence" value="ECO:0007669"/>
    <property type="project" value="UniProtKB-EC"/>
</dbReference>
<dbReference type="GO" id="GO:0016491">
    <property type="term" value="F:oxidoreductase activity"/>
    <property type="evidence" value="ECO:0007669"/>
    <property type="project" value="InterPro"/>
</dbReference>
<comment type="catalytic activity">
    <reaction evidence="19">
        <text>NAD(+) + NADPH + H(+)(in) = NADH + NADP(+) + H(+)(out)</text>
        <dbReference type="Rhea" id="RHEA:47992"/>
        <dbReference type="ChEBI" id="CHEBI:15378"/>
        <dbReference type="ChEBI" id="CHEBI:57540"/>
        <dbReference type="ChEBI" id="CHEBI:57783"/>
        <dbReference type="ChEBI" id="CHEBI:57945"/>
        <dbReference type="ChEBI" id="CHEBI:58349"/>
        <dbReference type="EC" id="7.1.1.1"/>
    </reaction>
</comment>
<comment type="subcellular location">
    <subcellularLocation>
        <location evidence="2">Cell inner membrane</location>
        <topology evidence="2">Multi-pass membrane protein</topology>
    </subcellularLocation>
    <subcellularLocation>
        <location evidence="1">Mitochondrion inner membrane</location>
        <topology evidence="1">Multi-pass membrane protein</topology>
        <orientation evidence="1">Matrix side</orientation>
    </subcellularLocation>
</comment>
<feature type="transmembrane region" description="Helical" evidence="25">
    <location>
        <begin position="901"/>
        <end position="923"/>
    </location>
</feature>
<evidence type="ECO:0000256" key="15">
    <source>
        <dbReference type="ARBA" id="ARBA00022990"/>
    </source>
</evidence>
<evidence type="ECO:0000256" key="7">
    <source>
        <dbReference type="ARBA" id="ARBA00022519"/>
    </source>
</evidence>
<evidence type="ECO:0000256" key="13">
    <source>
        <dbReference type="ARBA" id="ARBA00022967"/>
    </source>
</evidence>
<keyword evidence="8 25" id="KW-0812">Transmembrane</keyword>
<evidence type="ECO:0000256" key="5">
    <source>
        <dbReference type="ARBA" id="ARBA00012943"/>
    </source>
</evidence>
<evidence type="ECO:0000256" key="12">
    <source>
        <dbReference type="ARBA" id="ARBA00022946"/>
    </source>
</evidence>
<dbReference type="EC" id="7.1.1.1" evidence="5"/>
<keyword evidence="9" id="KW-0547">Nucleotide-binding</keyword>
<evidence type="ECO:0000256" key="20">
    <source>
        <dbReference type="ARBA" id="ARBA00054910"/>
    </source>
</evidence>
<dbReference type="NCBIfam" id="TIGR00561">
    <property type="entry name" value="pntA"/>
    <property type="match status" value="1"/>
</dbReference>
<evidence type="ECO:0000256" key="17">
    <source>
        <dbReference type="ARBA" id="ARBA00023128"/>
    </source>
</evidence>
<keyword evidence="11" id="KW-0521">NADP</keyword>
<evidence type="ECO:0000256" key="2">
    <source>
        <dbReference type="ARBA" id="ARBA00004429"/>
    </source>
</evidence>
<keyword evidence="14 25" id="KW-1133">Transmembrane helix</keyword>
<dbReference type="GO" id="GO:0050661">
    <property type="term" value="F:NADP binding"/>
    <property type="evidence" value="ECO:0007669"/>
    <property type="project" value="TreeGrafter"/>
</dbReference>
<comment type="similarity">
    <text evidence="3">In the N-terminal section; belongs to the AlaDH/PNT family.</text>
</comment>
<comment type="function">
    <text evidence="20">The transhydrogenation between NADH and NADP is coupled to respiration and ATP hydrolysis and functions as a proton pump across the membrane. May play a role in reactive oxygen species (ROS) detoxification in the adrenal gland.</text>
</comment>
<dbReference type="SMART" id="SM01002">
    <property type="entry name" value="AlaDh_PNT_C"/>
    <property type="match status" value="1"/>
</dbReference>
<dbReference type="Pfam" id="PF02233">
    <property type="entry name" value="PNTB"/>
    <property type="match status" value="1"/>
</dbReference>
<dbReference type="SUPFAM" id="SSF51735">
    <property type="entry name" value="NAD(P)-binding Rossmann-fold domains"/>
    <property type="match status" value="1"/>
</dbReference>
<dbReference type="SMART" id="SM01003">
    <property type="entry name" value="AlaDh_PNT_N"/>
    <property type="match status" value="1"/>
</dbReference>
<feature type="transmembrane region" description="Helical" evidence="25">
    <location>
        <begin position="929"/>
        <end position="948"/>
    </location>
</feature>
<dbReference type="FunFam" id="3.40.50.720:FF:000028">
    <property type="entry name" value="NAD(P) transhydrogenase subunit alpha"/>
    <property type="match status" value="1"/>
</dbReference>
<evidence type="ECO:0000256" key="9">
    <source>
        <dbReference type="ARBA" id="ARBA00022741"/>
    </source>
</evidence>
<dbReference type="InterPro" id="IPR007698">
    <property type="entry name" value="AlaDH/PNT_NAD(H)-bd"/>
</dbReference>
<evidence type="ECO:0000256" key="24">
    <source>
        <dbReference type="SAM" id="MobiDB-lite"/>
    </source>
</evidence>
<dbReference type="NCBIfam" id="NF006942">
    <property type="entry name" value="PRK09424.1"/>
    <property type="match status" value="1"/>
</dbReference>
<dbReference type="PROSITE" id="PS00836">
    <property type="entry name" value="ALADH_PNT_1"/>
    <property type="match status" value="1"/>
</dbReference>
<comment type="similarity">
    <text evidence="21">In the C-terminal section; belongs to the PNT beta subunit family.</text>
</comment>
<comment type="caution">
    <text evidence="28">The sequence shown here is derived from an EMBL/GenBank/DDBJ whole genome shotgun (WGS) entry which is preliminary data.</text>
</comment>
<evidence type="ECO:0000259" key="26">
    <source>
        <dbReference type="SMART" id="SM01002"/>
    </source>
</evidence>
<dbReference type="InterPro" id="IPR007886">
    <property type="entry name" value="AlaDH/PNT_N"/>
</dbReference>
<evidence type="ECO:0000256" key="21">
    <source>
        <dbReference type="ARBA" id="ARBA00061558"/>
    </source>
</evidence>
<dbReference type="Gene3D" id="3.40.50.720">
    <property type="entry name" value="NAD(P)-binding Rossmann-like Domain"/>
    <property type="match status" value="2"/>
</dbReference>
<keyword evidence="16" id="KW-0520">NAD</keyword>
<evidence type="ECO:0000256" key="23">
    <source>
        <dbReference type="ARBA" id="ARBA00079255"/>
    </source>
</evidence>
<evidence type="ECO:0000256" key="6">
    <source>
        <dbReference type="ARBA" id="ARBA00022475"/>
    </source>
</evidence>
<dbReference type="InterPro" id="IPR008143">
    <property type="entry name" value="Ala_DH/PNT_CS2"/>
</dbReference>
<feature type="compositionally biased region" description="Polar residues" evidence="24">
    <location>
        <begin position="255"/>
        <end position="264"/>
    </location>
</feature>
<keyword evidence="10" id="KW-0999">Mitochondrion inner membrane</keyword>
<dbReference type="GO" id="GO:0005743">
    <property type="term" value="C:mitochondrial inner membrane"/>
    <property type="evidence" value="ECO:0007669"/>
    <property type="project" value="UniProtKB-SubCell"/>
</dbReference>
<feature type="transmembrane region" description="Helical" evidence="25">
    <location>
        <begin position="1229"/>
        <end position="1251"/>
    </location>
</feature>
<evidence type="ECO:0000256" key="8">
    <source>
        <dbReference type="ARBA" id="ARBA00022692"/>
    </source>
</evidence>
<keyword evidence="18 25" id="KW-0472">Membrane</keyword>
<protein>
    <recommendedName>
        <fullName evidence="22">NAD(P) transhydrogenase, mitochondrial</fullName>
        <ecNumber evidence="5">7.1.1.1</ecNumber>
    </recommendedName>
    <alternativeName>
        <fullName evidence="23">Nicotinamide nucleotide transhydrogenase</fullName>
    </alternativeName>
</protein>
<feature type="domain" description="Alanine dehydrogenase/pyridine nucleotide transhydrogenase NAD(H)-binding" evidence="26">
    <location>
        <begin position="594"/>
        <end position="758"/>
    </location>
</feature>
<evidence type="ECO:0000256" key="1">
    <source>
        <dbReference type="ARBA" id="ARBA00004292"/>
    </source>
</evidence>
<dbReference type="PANTHER" id="PTHR10160:SF19">
    <property type="entry name" value="PROTON-TRANSLOCATING NAD(P)(+) TRANSHYDROGENASE"/>
    <property type="match status" value="1"/>
</dbReference>
<evidence type="ECO:0000313" key="29">
    <source>
        <dbReference type="Proteomes" id="UP000433883"/>
    </source>
</evidence>
<dbReference type="GO" id="GO:0006740">
    <property type="term" value="P:NADPH regeneration"/>
    <property type="evidence" value="ECO:0007669"/>
    <property type="project" value="TreeGrafter"/>
</dbReference>
<evidence type="ECO:0000313" key="28">
    <source>
        <dbReference type="EMBL" id="KAE9977096.1"/>
    </source>
</evidence>
<feature type="domain" description="Alanine dehydrogenase/pyridine nucleotide transhydrogenase N-terminal" evidence="27">
    <location>
        <begin position="445"/>
        <end position="585"/>
    </location>
</feature>
<evidence type="ECO:0000259" key="27">
    <source>
        <dbReference type="SMART" id="SM01003"/>
    </source>
</evidence>
<feature type="transmembrane region" description="Helical" evidence="25">
    <location>
        <begin position="968"/>
        <end position="986"/>
    </location>
</feature>
<evidence type="ECO:0000256" key="25">
    <source>
        <dbReference type="SAM" id="Phobius"/>
    </source>
</evidence>
<feature type="transmembrane region" description="Helical" evidence="25">
    <location>
        <begin position="992"/>
        <end position="1014"/>
    </location>
</feature>
<evidence type="ECO:0000256" key="3">
    <source>
        <dbReference type="ARBA" id="ARBA00005624"/>
    </source>
</evidence>
<gene>
    <name evidence="28" type="ORF">BLS_001634</name>
</gene>
<dbReference type="Pfam" id="PF01262">
    <property type="entry name" value="AlaDh_PNT_C"/>
    <property type="match status" value="1"/>
</dbReference>
<evidence type="ECO:0000256" key="19">
    <source>
        <dbReference type="ARBA" id="ARBA00048202"/>
    </source>
</evidence>
<dbReference type="PANTHER" id="PTHR10160">
    <property type="entry name" value="NAD(P) TRANSHYDROGENASE"/>
    <property type="match status" value="1"/>
</dbReference>
<evidence type="ECO:0000256" key="18">
    <source>
        <dbReference type="ARBA" id="ARBA00023136"/>
    </source>
</evidence>
<evidence type="ECO:0000256" key="10">
    <source>
        <dbReference type="ARBA" id="ARBA00022792"/>
    </source>
</evidence>
<feature type="compositionally biased region" description="Polar residues" evidence="24">
    <location>
        <begin position="304"/>
        <end position="319"/>
    </location>
</feature>
<evidence type="ECO:0000256" key="16">
    <source>
        <dbReference type="ARBA" id="ARBA00023027"/>
    </source>
</evidence>